<protein>
    <submittedName>
        <fullName evidence="2">Uncharacterized protein</fullName>
    </submittedName>
</protein>
<feature type="compositionally biased region" description="Low complexity" evidence="1">
    <location>
        <begin position="96"/>
        <end position="110"/>
    </location>
</feature>
<keyword evidence="3" id="KW-1185">Reference proteome</keyword>
<dbReference type="EMBL" id="LYXU01000002">
    <property type="protein sequence ID" value="OBS25074.1"/>
    <property type="molecule type" value="Genomic_DNA"/>
</dbReference>
<gene>
    <name evidence="2" type="ORF">FPOA_05609</name>
</gene>
<feature type="compositionally biased region" description="Basic and acidic residues" evidence="1">
    <location>
        <begin position="1"/>
        <end position="20"/>
    </location>
</feature>
<feature type="compositionally biased region" description="Polar residues" evidence="1">
    <location>
        <begin position="44"/>
        <end position="60"/>
    </location>
</feature>
<dbReference type="Proteomes" id="UP000091967">
    <property type="component" value="Unassembled WGS sequence"/>
</dbReference>
<accession>A0A1B8AXE4</accession>
<dbReference type="OMA" id="VFIRNCL"/>
<proteinExistence type="predicted"/>
<evidence type="ECO:0000313" key="3">
    <source>
        <dbReference type="Proteomes" id="UP000091967"/>
    </source>
</evidence>
<sequence length="176" mass="20228">MSPFDHKHTNYQKPPRDLHGRRPVSVQGWTLNTGRAMQDMPLSSRETYGKQRSSNSSTSDNQFDILMAECAAVRNKMEKIEDKIAELYYARQKNGDTASSASSDANTSASQKRASKKGNCTVGKQQKSPWTEFYDCKDYSHFEQVEETVENRKAKKLKTEEEKNRHINMVFLRENP</sequence>
<dbReference type="AlphaFoldDB" id="A0A1B8AXE4"/>
<evidence type="ECO:0000256" key="1">
    <source>
        <dbReference type="SAM" id="MobiDB-lite"/>
    </source>
</evidence>
<feature type="region of interest" description="Disordered" evidence="1">
    <location>
        <begin position="93"/>
        <end position="125"/>
    </location>
</feature>
<comment type="caution">
    <text evidence="2">The sequence shown here is derived from an EMBL/GenBank/DDBJ whole genome shotgun (WGS) entry which is preliminary data.</text>
</comment>
<name>A0A1B8AXE4_FUSPO</name>
<evidence type="ECO:0000313" key="2">
    <source>
        <dbReference type="EMBL" id="OBS25074.1"/>
    </source>
</evidence>
<organism evidence="2 3">
    <name type="scientific">Fusarium poae</name>
    <dbReference type="NCBI Taxonomy" id="36050"/>
    <lineage>
        <taxon>Eukaryota</taxon>
        <taxon>Fungi</taxon>
        <taxon>Dikarya</taxon>
        <taxon>Ascomycota</taxon>
        <taxon>Pezizomycotina</taxon>
        <taxon>Sordariomycetes</taxon>
        <taxon>Hypocreomycetidae</taxon>
        <taxon>Hypocreales</taxon>
        <taxon>Nectriaceae</taxon>
        <taxon>Fusarium</taxon>
    </lineage>
</organism>
<reference evidence="2 3" key="1">
    <citation type="submission" date="2016-06" db="EMBL/GenBank/DDBJ databases">
        <title>Living apart together: crosstalk between the core and supernumerary genomes in a fungal plant pathogen.</title>
        <authorList>
            <person name="Vanheule A."/>
            <person name="Audenaert K."/>
            <person name="Warris S."/>
            <person name="Van De Geest H."/>
            <person name="Schijlen E."/>
            <person name="Hofte M."/>
            <person name="De Saeger S."/>
            <person name="Haesaert G."/>
            <person name="Waalwijk C."/>
            <person name="Van Der Lee T."/>
        </authorList>
    </citation>
    <scope>NUCLEOTIDE SEQUENCE [LARGE SCALE GENOMIC DNA]</scope>
    <source>
        <strain evidence="2 3">2516</strain>
    </source>
</reference>
<feature type="region of interest" description="Disordered" evidence="1">
    <location>
        <begin position="1"/>
        <end position="60"/>
    </location>
</feature>